<dbReference type="Proteomes" id="UP000521922">
    <property type="component" value="Unassembled WGS sequence"/>
</dbReference>
<keyword evidence="3" id="KW-1185">Reference proteome</keyword>
<reference evidence="2 3" key="1">
    <citation type="submission" date="2020-07" db="EMBL/GenBank/DDBJ databases">
        <title>Sequencing the genomes of 1000 actinobacteria strains.</title>
        <authorList>
            <person name="Klenk H.-P."/>
        </authorList>
    </citation>
    <scope>NUCLEOTIDE SEQUENCE [LARGE SCALE GENOMIC DNA]</scope>
    <source>
        <strain evidence="2 3">DSM 7487</strain>
    </source>
</reference>
<evidence type="ECO:0000256" key="1">
    <source>
        <dbReference type="SAM" id="MobiDB-lite"/>
    </source>
</evidence>
<gene>
    <name evidence="2" type="ORF">BJ968_004438</name>
</gene>
<proteinExistence type="predicted"/>
<accession>A0A7Y9DQM6</accession>
<evidence type="ECO:0000313" key="2">
    <source>
        <dbReference type="EMBL" id="NYD24898.1"/>
    </source>
</evidence>
<protein>
    <submittedName>
        <fullName evidence="2">Uncharacterized protein</fullName>
    </submittedName>
</protein>
<dbReference type="EMBL" id="JACCBB010000001">
    <property type="protein sequence ID" value="NYD24898.1"/>
    <property type="molecule type" value="Genomic_DNA"/>
</dbReference>
<name>A0A7Y9DQM6_9ACTN</name>
<dbReference type="AlphaFoldDB" id="A0A7Y9DQM6"/>
<feature type="region of interest" description="Disordered" evidence="1">
    <location>
        <begin position="1"/>
        <end position="67"/>
    </location>
</feature>
<feature type="compositionally biased region" description="Basic and acidic residues" evidence="1">
    <location>
        <begin position="58"/>
        <end position="67"/>
    </location>
</feature>
<sequence length="67" mass="6692">MRTQSRVASPPSSACPHVTGTSTTGGSTVSGAGPENSGSPFGSPRVGQALDHGWPPPLRDHRGAGAR</sequence>
<feature type="compositionally biased region" description="Polar residues" evidence="1">
    <location>
        <begin position="1"/>
        <end position="12"/>
    </location>
</feature>
<feature type="compositionally biased region" description="Low complexity" evidence="1">
    <location>
        <begin position="18"/>
        <end position="33"/>
    </location>
</feature>
<comment type="caution">
    <text evidence="2">The sequence shown here is derived from an EMBL/GenBank/DDBJ whole genome shotgun (WGS) entry which is preliminary data.</text>
</comment>
<organism evidence="2 3">
    <name type="scientific">Kineococcus aurantiacus</name>
    <dbReference type="NCBI Taxonomy" id="37633"/>
    <lineage>
        <taxon>Bacteria</taxon>
        <taxon>Bacillati</taxon>
        <taxon>Actinomycetota</taxon>
        <taxon>Actinomycetes</taxon>
        <taxon>Kineosporiales</taxon>
        <taxon>Kineosporiaceae</taxon>
        <taxon>Kineococcus</taxon>
    </lineage>
</organism>
<evidence type="ECO:0000313" key="3">
    <source>
        <dbReference type="Proteomes" id="UP000521922"/>
    </source>
</evidence>